<feature type="region of interest" description="Disordered" evidence="1">
    <location>
        <begin position="1"/>
        <end position="20"/>
    </location>
</feature>
<proteinExistence type="predicted"/>
<dbReference type="EMBL" id="PGGS01000379">
    <property type="protein sequence ID" value="PNH04557.1"/>
    <property type="molecule type" value="Genomic_DNA"/>
</dbReference>
<feature type="region of interest" description="Disordered" evidence="1">
    <location>
        <begin position="353"/>
        <end position="446"/>
    </location>
</feature>
<dbReference type="OrthoDB" id="545996at2759"/>
<feature type="compositionally biased region" description="Low complexity" evidence="1">
    <location>
        <begin position="195"/>
        <end position="206"/>
    </location>
</feature>
<feature type="region of interest" description="Disordered" evidence="1">
    <location>
        <begin position="241"/>
        <end position="282"/>
    </location>
</feature>
<feature type="compositionally biased region" description="Polar residues" evidence="1">
    <location>
        <begin position="170"/>
        <end position="192"/>
    </location>
</feature>
<dbReference type="Proteomes" id="UP000236333">
    <property type="component" value="Unassembled WGS sequence"/>
</dbReference>
<dbReference type="AlphaFoldDB" id="A0A2J7ZWA2"/>
<feature type="compositionally biased region" description="Low complexity" evidence="1">
    <location>
        <begin position="314"/>
        <end position="323"/>
    </location>
</feature>
<feature type="compositionally biased region" description="Basic and acidic residues" evidence="1">
    <location>
        <begin position="383"/>
        <end position="393"/>
    </location>
</feature>
<sequence>MPTTEDLGDGELASSSFWLPPVQISPPSALQEALLNTAISKHSTSSTRPLRPGDWRCWAEAETGGSSVRPPEDFTFGLDNTPNIDDVRTRMDSDGELSTPGSDGGYNSPRTGAVMRATSAVRSSVHNPLFDDDRPAPPECGDSVAKALLLSPSLEPNGSAKATPRAAESDWSSPTSSITIMSAQQPNTSERTYTGDAAASGPPSAARLPQASGEPPSPMLAPLDLETPRRSIKSLSLVLSHASGATRSQGSVATASCRQGAPAAATPCGGKAPDAASPAVPGIRCGAVRTTDAAGTPCSAAAINPANMDVLQLSEAAASSPSEHAGDRSGSASPAVTPRTSINAFTAAADVSANAAGGGGHDSPLLQVDLDDTGGAGRGLDQTPRKAGRERLGKQAKQATPARQGAPSPATEVGLEQPSDQQPAPVAQLPAGQGQHSSKGKAPSRRAWSDVASWLVVVVAALAAISSTVERPSVPAGQPGTGGSW</sequence>
<feature type="region of interest" description="Disordered" evidence="1">
    <location>
        <begin position="314"/>
        <end position="338"/>
    </location>
</feature>
<comment type="caution">
    <text evidence="2">The sequence shown here is derived from an EMBL/GenBank/DDBJ whole genome shotgun (WGS) entry which is preliminary data.</text>
</comment>
<accession>A0A2J7ZWA2</accession>
<feature type="region of interest" description="Disordered" evidence="1">
    <location>
        <begin position="62"/>
        <end position="227"/>
    </location>
</feature>
<evidence type="ECO:0000256" key="1">
    <source>
        <dbReference type="SAM" id="MobiDB-lite"/>
    </source>
</evidence>
<protein>
    <submittedName>
        <fullName evidence="2">Uncharacterized protein</fullName>
    </submittedName>
</protein>
<feature type="compositionally biased region" description="Polar residues" evidence="1">
    <location>
        <begin position="243"/>
        <end position="257"/>
    </location>
</feature>
<evidence type="ECO:0000313" key="2">
    <source>
        <dbReference type="EMBL" id="PNH04557.1"/>
    </source>
</evidence>
<evidence type="ECO:0000313" key="3">
    <source>
        <dbReference type="Proteomes" id="UP000236333"/>
    </source>
</evidence>
<gene>
    <name evidence="2" type="ORF">TSOC_009289</name>
</gene>
<reference evidence="2 3" key="1">
    <citation type="journal article" date="2017" name="Mol. Biol. Evol.">
        <title>The 4-celled Tetrabaena socialis nuclear genome reveals the essential components for genetic control of cell number at the origin of multicellularity in the volvocine lineage.</title>
        <authorList>
            <person name="Featherston J."/>
            <person name="Arakaki Y."/>
            <person name="Hanschen E.R."/>
            <person name="Ferris P.J."/>
            <person name="Michod R.E."/>
            <person name="Olson B.J.S.C."/>
            <person name="Nozaki H."/>
            <person name="Durand P.M."/>
        </authorList>
    </citation>
    <scope>NUCLEOTIDE SEQUENCE [LARGE SCALE GENOMIC DNA]</scope>
    <source>
        <strain evidence="2 3">NIES-571</strain>
    </source>
</reference>
<name>A0A2J7ZWA2_9CHLO</name>
<keyword evidence="3" id="KW-1185">Reference proteome</keyword>
<organism evidence="2 3">
    <name type="scientific">Tetrabaena socialis</name>
    <dbReference type="NCBI Taxonomy" id="47790"/>
    <lineage>
        <taxon>Eukaryota</taxon>
        <taxon>Viridiplantae</taxon>
        <taxon>Chlorophyta</taxon>
        <taxon>core chlorophytes</taxon>
        <taxon>Chlorophyceae</taxon>
        <taxon>CS clade</taxon>
        <taxon>Chlamydomonadales</taxon>
        <taxon>Tetrabaenaceae</taxon>
        <taxon>Tetrabaena</taxon>
    </lineage>
</organism>